<sequence length="109" mass="12694">MDQQRENIVDDMDILFIADKQAEIFQRLIGLEENIRPQLCGDGANFNMWSKNMTLAWITYFMGDPDYFQKQDTDSNIKCNLFVLIFIQNSTDQNSYEAVTSHILSSNAW</sequence>
<organism evidence="1 2">
    <name type="scientific">Austropuccinia psidii MF-1</name>
    <dbReference type="NCBI Taxonomy" id="1389203"/>
    <lineage>
        <taxon>Eukaryota</taxon>
        <taxon>Fungi</taxon>
        <taxon>Dikarya</taxon>
        <taxon>Basidiomycota</taxon>
        <taxon>Pucciniomycotina</taxon>
        <taxon>Pucciniomycetes</taxon>
        <taxon>Pucciniales</taxon>
        <taxon>Sphaerophragmiaceae</taxon>
        <taxon>Austropuccinia</taxon>
    </lineage>
</organism>
<name>A0A9Q3E7Z4_9BASI</name>
<accession>A0A9Q3E7Z4</accession>
<gene>
    <name evidence="1" type="ORF">O181_055508</name>
</gene>
<proteinExistence type="predicted"/>
<dbReference type="Proteomes" id="UP000765509">
    <property type="component" value="Unassembled WGS sequence"/>
</dbReference>
<keyword evidence="2" id="KW-1185">Reference proteome</keyword>
<evidence type="ECO:0000313" key="2">
    <source>
        <dbReference type="Proteomes" id="UP000765509"/>
    </source>
</evidence>
<comment type="caution">
    <text evidence="1">The sequence shown here is derived from an EMBL/GenBank/DDBJ whole genome shotgun (WGS) entry which is preliminary data.</text>
</comment>
<dbReference type="AlphaFoldDB" id="A0A9Q3E7Z4"/>
<dbReference type="EMBL" id="AVOT02024854">
    <property type="protein sequence ID" value="MBW0515793.1"/>
    <property type="molecule type" value="Genomic_DNA"/>
</dbReference>
<protein>
    <submittedName>
        <fullName evidence="1">Uncharacterized protein</fullName>
    </submittedName>
</protein>
<evidence type="ECO:0000313" key="1">
    <source>
        <dbReference type="EMBL" id="MBW0515793.1"/>
    </source>
</evidence>
<reference evidence="1" key="1">
    <citation type="submission" date="2021-03" db="EMBL/GenBank/DDBJ databases">
        <title>Draft genome sequence of rust myrtle Austropuccinia psidii MF-1, a brazilian biotype.</title>
        <authorList>
            <person name="Quecine M.C."/>
            <person name="Pachon D.M.R."/>
            <person name="Bonatelli M.L."/>
            <person name="Correr F.H."/>
            <person name="Franceschini L.M."/>
            <person name="Leite T.F."/>
            <person name="Margarido G.R.A."/>
            <person name="Almeida C.A."/>
            <person name="Ferrarezi J.A."/>
            <person name="Labate C.A."/>
        </authorList>
    </citation>
    <scope>NUCLEOTIDE SEQUENCE</scope>
    <source>
        <strain evidence="1">MF-1</strain>
    </source>
</reference>